<dbReference type="InterPro" id="IPR008962">
    <property type="entry name" value="PapD-like_sf"/>
</dbReference>
<dbReference type="OrthoDB" id="5795824at2759"/>
<sequence>MLPNVAKKEVPKPRDILIIDSDLKKDFQKLHEKGKSLLSIGTSVITFSGLVEEKGQCCVHAELANKSDKILTFNVRRPTPRCFFVKPTVGRVNPGEKCKIFFTFKGRIQRIPNDYCWFYSIYHIEIPRQRLEWVNEEEFSTTRLRSIWKEYGDKPVKNILYLACVFDSTFSEHRDCKRHFVNEVIILNDDGEVLEEEVPDVPDGDKEDDDELPGTAAEDH</sequence>
<keyword evidence="1" id="KW-0963">Cytoplasm</keyword>
<comment type="function">
    <text evidence="1">Central component in molecular interactions underlying sperm crawling. Forms an extensive filament system that extends from sperm villipoda, along the leading edge of the pseudopod.</text>
</comment>
<dbReference type="PROSITE" id="PS50202">
    <property type="entry name" value="MSP"/>
    <property type="match status" value="1"/>
</dbReference>
<proteinExistence type="predicted"/>
<dbReference type="Proteomes" id="UP000494206">
    <property type="component" value="Unassembled WGS sequence"/>
</dbReference>
<feature type="domain" description="MSP" evidence="3">
    <location>
        <begin position="36"/>
        <end position="166"/>
    </location>
</feature>
<dbReference type="Gene3D" id="2.60.40.10">
    <property type="entry name" value="Immunoglobulins"/>
    <property type="match status" value="1"/>
</dbReference>
<evidence type="ECO:0000256" key="2">
    <source>
        <dbReference type="SAM" id="MobiDB-lite"/>
    </source>
</evidence>
<dbReference type="AlphaFoldDB" id="A0A8S1EDA0"/>
<accession>A0A8S1EDA0</accession>
<dbReference type="Pfam" id="PF00635">
    <property type="entry name" value="Motile_Sperm"/>
    <property type="match status" value="1"/>
</dbReference>
<reference evidence="4 5" key="1">
    <citation type="submission" date="2020-04" db="EMBL/GenBank/DDBJ databases">
        <authorList>
            <person name="Laetsch R D."/>
            <person name="Stevens L."/>
            <person name="Kumar S."/>
            <person name="Blaxter L. M."/>
        </authorList>
    </citation>
    <scope>NUCLEOTIDE SEQUENCE [LARGE SCALE GENOMIC DNA]</scope>
</reference>
<evidence type="ECO:0000313" key="4">
    <source>
        <dbReference type="EMBL" id="CAB3398089.1"/>
    </source>
</evidence>
<dbReference type="InterPro" id="IPR000535">
    <property type="entry name" value="MSP_dom"/>
</dbReference>
<feature type="compositionally biased region" description="Acidic residues" evidence="2">
    <location>
        <begin position="196"/>
        <end position="212"/>
    </location>
</feature>
<evidence type="ECO:0000313" key="5">
    <source>
        <dbReference type="Proteomes" id="UP000494206"/>
    </source>
</evidence>
<comment type="caution">
    <text evidence="4">The sequence shown here is derived from an EMBL/GenBank/DDBJ whole genome shotgun (WGS) entry which is preliminary data.</text>
</comment>
<dbReference type="SUPFAM" id="SSF49354">
    <property type="entry name" value="PapD-like"/>
    <property type="match status" value="1"/>
</dbReference>
<organism evidence="4 5">
    <name type="scientific">Caenorhabditis bovis</name>
    <dbReference type="NCBI Taxonomy" id="2654633"/>
    <lineage>
        <taxon>Eukaryota</taxon>
        <taxon>Metazoa</taxon>
        <taxon>Ecdysozoa</taxon>
        <taxon>Nematoda</taxon>
        <taxon>Chromadorea</taxon>
        <taxon>Rhabditida</taxon>
        <taxon>Rhabditina</taxon>
        <taxon>Rhabditomorpha</taxon>
        <taxon>Rhabditoidea</taxon>
        <taxon>Rhabditidae</taxon>
        <taxon>Peloderinae</taxon>
        <taxon>Caenorhabditis</taxon>
    </lineage>
</organism>
<feature type="region of interest" description="Disordered" evidence="2">
    <location>
        <begin position="196"/>
        <end position="220"/>
    </location>
</feature>
<keyword evidence="5" id="KW-1185">Reference proteome</keyword>
<evidence type="ECO:0000256" key="1">
    <source>
        <dbReference type="RuleBase" id="RU003425"/>
    </source>
</evidence>
<keyword evidence="1" id="KW-0206">Cytoskeleton</keyword>
<evidence type="ECO:0000259" key="3">
    <source>
        <dbReference type="PROSITE" id="PS50202"/>
    </source>
</evidence>
<name>A0A8S1EDA0_9PELO</name>
<dbReference type="EMBL" id="CADEPM010000001">
    <property type="protein sequence ID" value="CAB3398089.1"/>
    <property type="molecule type" value="Genomic_DNA"/>
</dbReference>
<dbReference type="InterPro" id="IPR013783">
    <property type="entry name" value="Ig-like_fold"/>
</dbReference>
<protein>
    <recommendedName>
        <fullName evidence="1">Major sperm protein</fullName>
    </recommendedName>
</protein>
<gene>
    <name evidence="4" type="ORF">CBOVIS_LOCUS1414</name>
</gene>